<feature type="binding site" evidence="5">
    <location>
        <position position="71"/>
    </location>
    <ligand>
        <name>Mg(2+)</name>
        <dbReference type="ChEBI" id="CHEBI:18420"/>
    </ligand>
</feature>
<proteinExistence type="predicted"/>
<evidence type="ECO:0000259" key="7">
    <source>
        <dbReference type="PROSITE" id="PS51462"/>
    </source>
</evidence>
<feature type="binding site" evidence="5">
    <location>
        <position position="124"/>
    </location>
    <ligand>
        <name>Mg(2+)</name>
        <dbReference type="ChEBI" id="CHEBI:18420"/>
    </ligand>
</feature>
<dbReference type="PANTHER" id="PTHR43046:SF12">
    <property type="entry name" value="GDP-MANNOSE MANNOSYL HYDROLASE"/>
    <property type="match status" value="1"/>
</dbReference>
<sequence>MTQRLDINTFKTVVAHTPLISLDLIVENSQRKVLLGQRLNRPAQGCWFVPGGRIRKGEKIADAFSRLTKEELGVELALVEAEFIGPYEHLYSDNFSGESFSTHYVVLGYRISLDLNLSDLPKEQHGNYRWADVNDLLECGDVHHHTKLYFL</sequence>
<feature type="binding site" evidence="5">
    <location>
        <position position="51"/>
    </location>
    <ligand>
        <name>Mg(2+)</name>
        <dbReference type="ChEBI" id="CHEBI:18420"/>
    </ligand>
</feature>
<name>A0A7M1WK19_VIBPH</name>
<keyword evidence="3 5" id="KW-0460">Magnesium</keyword>
<dbReference type="PIRSF" id="PIRSF037599">
    <property type="entry name" value="GDPMH"/>
    <property type="match status" value="1"/>
</dbReference>
<dbReference type="CDD" id="cd03430">
    <property type="entry name" value="NUDIX_GDPMH_NudD"/>
    <property type="match status" value="1"/>
</dbReference>
<dbReference type="InterPro" id="IPR000086">
    <property type="entry name" value="NUDIX_hydrolase_dom"/>
</dbReference>
<feature type="domain" description="Nudix hydrolase" evidence="7">
    <location>
        <begin position="15"/>
        <end position="151"/>
    </location>
</feature>
<dbReference type="PANTHER" id="PTHR43046">
    <property type="entry name" value="GDP-MANNOSE MANNOSYL HYDROLASE"/>
    <property type="match status" value="1"/>
</dbReference>
<keyword evidence="2 8" id="KW-0378">Hydrolase</keyword>
<keyword evidence="1 5" id="KW-0479">Metal-binding</keyword>
<dbReference type="InterPro" id="IPR020084">
    <property type="entry name" value="NUDIX_hydrolase_CS"/>
</dbReference>
<dbReference type="SUPFAM" id="SSF55811">
    <property type="entry name" value="Nudix"/>
    <property type="match status" value="1"/>
</dbReference>
<dbReference type="InterPro" id="IPR015797">
    <property type="entry name" value="NUDIX_hydrolase-like_dom_sf"/>
</dbReference>
<dbReference type="PROSITE" id="PS51462">
    <property type="entry name" value="NUDIX"/>
    <property type="match status" value="1"/>
</dbReference>
<dbReference type="EC" id="3.6.1.-" evidence="8"/>
<evidence type="ECO:0000256" key="2">
    <source>
        <dbReference type="ARBA" id="ARBA00022801"/>
    </source>
</evidence>
<dbReference type="Gene3D" id="3.90.79.10">
    <property type="entry name" value="Nucleoside Triphosphate Pyrophosphohydrolase"/>
    <property type="match status" value="1"/>
</dbReference>
<comment type="cofactor">
    <cofactor evidence="5">
        <name>Mg(2+)</name>
        <dbReference type="ChEBI" id="CHEBI:18420"/>
    </cofactor>
    <text evidence="5">Binds 1 Mg(2+) ion per subunit.</text>
</comment>
<organism evidence="8">
    <name type="scientific">Vibrio parahaemolyticus</name>
    <dbReference type="NCBI Taxonomy" id="670"/>
    <lineage>
        <taxon>Bacteria</taxon>
        <taxon>Pseudomonadati</taxon>
        <taxon>Pseudomonadota</taxon>
        <taxon>Gammaproteobacteria</taxon>
        <taxon>Vibrionales</taxon>
        <taxon>Vibrionaceae</taxon>
        <taxon>Vibrio</taxon>
    </lineage>
</organism>
<accession>A0A7M1WK19</accession>
<dbReference type="EMBL" id="MT898338">
    <property type="protein sequence ID" value="QOS27052.1"/>
    <property type="molecule type" value="Genomic_DNA"/>
</dbReference>
<protein>
    <submittedName>
        <fullName evidence="8">GDP-mannose mannosyl hydrolase</fullName>
        <ecNumber evidence="8">3.6.1.-</ecNumber>
    </submittedName>
</protein>
<dbReference type="Pfam" id="PF00293">
    <property type="entry name" value="NUDIX"/>
    <property type="match status" value="1"/>
</dbReference>
<dbReference type="RefSeq" id="WP_203501087.1">
    <property type="nucleotide sequence ID" value="NZ_JBJJKA010000007.1"/>
</dbReference>
<evidence type="ECO:0000256" key="3">
    <source>
        <dbReference type="ARBA" id="ARBA00022842"/>
    </source>
</evidence>
<evidence type="ECO:0000256" key="5">
    <source>
        <dbReference type="PIRSR" id="PIRSR037599-3"/>
    </source>
</evidence>
<evidence type="ECO:0000256" key="4">
    <source>
        <dbReference type="PIRSR" id="PIRSR037599-1"/>
    </source>
</evidence>
<dbReference type="NCBIfam" id="NF011963">
    <property type="entry name" value="PRK15434.1"/>
    <property type="match status" value="1"/>
</dbReference>
<dbReference type="InterPro" id="IPR033715">
    <property type="entry name" value="GDPMH"/>
</dbReference>
<dbReference type="PROSITE" id="PS00893">
    <property type="entry name" value="NUDIX_BOX"/>
    <property type="match status" value="1"/>
</dbReference>
<evidence type="ECO:0000256" key="1">
    <source>
        <dbReference type="ARBA" id="ARBA00022723"/>
    </source>
</evidence>
<reference evidence="8" key="1">
    <citation type="submission" date="2020-08" db="EMBL/GenBank/DDBJ databases">
        <title>Genetic structure, function and evolution of capsule biosynthesis loci in Vibrio parahaemolyticus.</title>
        <authorList>
            <person name="Li L."/>
            <person name="Bian S."/>
        </authorList>
    </citation>
    <scope>NUCLEOTIDE SEQUENCE</scope>
    <source>
        <strain evidence="8">VP393</strain>
    </source>
</reference>
<dbReference type="AlphaFoldDB" id="A0A7M1WK19"/>
<evidence type="ECO:0000256" key="6">
    <source>
        <dbReference type="PIRSR" id="PIRSR037599-4"/>
    </source>
</evidence>
<feature type="short sequence motif" description="Nudix box" evidence="6">
    <location>
        <begin position="52"/>
        <end position="73"/>
    </location>
</feature>
<feature type="site" description="Critical for catalysis" evidence="4">
    <location>
        <position position="125"/>
    </location>
</feature>
<evidence type="ECO:0000313" key="8">
    <source>
        <dbReference type="EMBL" id="QOS27052.1"/>
    </source>
</evidence>
<dbReference type="GO" id="GO:0046872">
    <property type="term" value="F:metal ion binding"/>
    <property type="evidence" value="ECO:0007669"/>
    <property type="project" value="UniProtKB-KW"/>
</dbReference>
<gene>
    <name evidence="8" type="primary">gmm</name>
    <name evidence="8" type="ORF">VP393_00031</name>
</gene>
<dbReference type="GO" id="GO:0008727">
    <property type="term" value="F:GDP-mannose mannosyl hydrolase activity"/>
    <property type="evidence" value="ECO:0007669"/>
    <property type="project" value="InterPro"/>
</dbReference>